<dbReference type="OrthoDB" id="5522308at2"/>
<keyword evidence="1" id="KW-0732">Signal</keyword>
<proteinExistence type="predicted"/>
<keyword evidence="3" id="KW-1185">Reference proteome</keyword>
<reference evidence="3" key="1">
    <citation type="submission" date="2016-11" db="EMBL/GenBank/DDBJ databases">
        <authorList>
            <person name="Shukria A."/>
            <person name="Stevens D.C."/>
        </authorList>
    </citation>
    <scope>NUCLEOTIDE SEQUENCE [LARGE SCALE GENOMIC DNA]</scope>
    <source>
        <strain evidence="3">Cbfe23</strain>
    </source>
</reference>
<sequence>MSRFPPLAALVRVSLVRKFLLMLTALPLHVGCTETFEVLSREDAGVGMEWTTCEQALRMGSQGDRCQGFQDCAVTTASGCCAKLAACVEGMLKLQEKCREECPASCVVDGQCLSGREWCVDGRCTSCLPPPTGCLDDCPRGWLPRMRNGCYTCECVPPSTCYEDSACTTGLSCYAGASCAEGCPPGVPRCCEGNFCSMPGCATTSPTGCMMTGCPSGHTCVIKDCAPTSCRCDGVAGIWRCTSDCDGGVCVPVR</sequence>
<feature type="chain" id="PRO_5012747308" evidence="1">
    <location>
        <begin position="31"/>
        <end position="254"/>
    </location>
</feature>
<dbReference type="EMBL" id="MPIN01000002">
    <property type="protein sequence ID" value="OJH40878.1"/>
    <property type="molecule type" value="Genomic_DNA"/>
</dbReference>
<accession>A0A1L9BF95</accession>
<gene>
    <name evidence="2" type="ORF">BON30_08115</name>
</gene>
<evidence type="ECO:0000256" key="1">
    <source>
        <dbReference type="SAM" id="SignalP"/>
    </source>
</evidence>
<dbReference type="STRING" id="83449.BON30_08115"/>
<protein>
    <submittedName>
        <fullName evidence="2">Uncharacterized protein</fullName>
    </submittedName>
</protein>
<evidence type="ECO:0000313" key="3">
    <source>
        <dbReference type="Proteomes" id="UP000182229"/>
    </source>
</evidence>
<reference evidence="2 3" key="2">
    <citation type="submission" date="2016-12" db="EMBL/GenBank/DDBJ databases">
        <title>Draft Genome Sequence of Cystobacter ferrugineus Strain Cbfe23.</title>
        <authorList>
            <person name="Akbar S."/>
            <person name="Dowd S.E."/>
            <person name="Stevens D.C."/>
        </authorList>
    </citation>
    <scope>NUCLEOTIDE SEQUENCE [LARGE SCALE GENOMIC DNA]</scope>
    <source>
        <strain evidence="2 3">Cbfe23</strain>
    </source>
</reference>
<dbReference type="AlphaFoldDB" id="A0A1L9BF95"/>
<organism evidence="2 3">
    <name type="scientific">Cystobacter ferrugineus</name>
    <dbReference type="NCBI Taxonomy" id="83449"/>
    <lineage>
        <taxon>Bacteria</taxon>
        <taxon>Pseudomonadati</taxon>
        <taxon>Myxococcota</taxon>
        <taxon>Myxococcia</taxon>
        <taxon>Myxococcales</taxon>
        <taxon>Cystobacterineae</taxon>
        <taxon>Archangiaceae</taxon>
        <taxon>Cystobacter</taxon>
    </lineage>
</organism>
<feature type="signal peptide" evidence="1">
    <location>
        <begin position="1"/>
        <end position="30"/>
    </location>
</feature>
<dbReference type="Proteomes" id="UP000182229">
    <property type="component" value="Unassembled WGS sequence"/>
</dbReference>
<name>A0A1L9BF95_9BACT</name>
<dbReference type="RefSeq" id="WP_071897317.1">
    <property type="nucleotide sequence ID" value="NZ_MPIN01000002.1"/>
</dbReference>
<evidence type="ECO:0000313" key="2">
    <source>
        <dbReference type="EMBL" id="OJH40878.1"/>
    </source>
</evidence>
<comment type="caution">
    <text evidence="2">The sequence shown here is derived from an EMBL/GenBank/DDBJ whole genome shotgun (WGS) entry which is preliminary data.</text>
</comment>